<name>A0A9X1XL82_9VIBR</name>
<evidence type="ECO:0000313" key="3">
    <source>
        <dbReference type="Proteomes" id="UP001139559"/>
    </source>
</evidence>
<dbReference type="Proteomes" id="UP001139559">
    <property type="component" value="Unassembled WGS sequence"/>
</dbReference>
<organism evidence="2 3">
    <name type="scientific">Vibrio amylolyticus</name>
    <dbReference type="NCBI Taxonomy" id="2847292"/>
    <lineage>
        <taxon>Bacteria</taxon>
        <taxon>Pseudomonadati</taxon>
        <taxon>Pseudomonadota</taxon>
        <taxon>Gammaproteobacteria</taxon>
        <taxon>Vibrionales</taxon>
        <taxon>Vibrionaceae</taxon>
        <taxon>Vibrio</taxon>
    </lineage>
</organism>
<protein>
    <submittedName>
        <fullName evidence="2">Replication initiation protein</fullName>
    </submittedName>
</protein>
<feature type="domain" description="Primase C-terminal 1" evidence="1">
    <location>
        <begin position="202"/>
        <end position="271"/>
    </location>
</feature>
<gene>
    <name evidence="2" type="ORF">KP803_10865</name>
</gene>
<proteinExistence type="predicted"/>
<dbReference type="Pfam" id="PF03090">
    <property type="entry name" value="Replicase"/>
    <property type="match status" value="1"/>
</dbReference>
<accession>A0A9X1XL82</accession>
<evidence type="ECO:0000313" key="2">
    <source>
        <dbReference type="EMBL" id="MCK6263773.1"/>
    </source>
</evidence>
<keyword evidence="3" id="KW-1185">Reference proteome</keyword>
<reference evidence="2" key="1">
    <citation type="submission" date="2021-11" db="EMBL/GenBank/DDBJ databases">
        <title>Vibrio ZSDE26 sp. nov. and Vibrio ZSDZ34 sp. nov., isolated from coastal seawater in Qingdao.</title>
        <authorList>
            <person name="Zhang P."/>
        </authorList>
    </citation>
    <scope>NUCLEOTIDE SEQUENCE</scope>
    <source>
        <strain evidence="2">ZSDE26</strain>
    </source>
</reference>
<dbReference type="AlphaFoldDB" id="A0A9X1XL82"/>
<evidence type="ECO:0000259" key="1">
    <source>
        <dbReference type="Pfam" id="PF08708"/>
    </source>
</evidence>
<dbReference type="InterPro" id="IPR004322">
    <property type="entry name" value="Plasmid_replicase_bac"/>
</dbReference>
<sequence length="403" mass="46893">MHEHRSVARQRGKRMVSQSELAAPLSVPSLTRLMEEAPYFARCSDNKTAMLVRPRCYAIRWPYMQVNRQDMLAWMVFDIDHEHHSLPNPYIWQDEGLPPPNLIVRDRSSNKAHLFYAIVPVCTSDQARAKPIAYFKAIYRALALRLEADLSYSGPVAKTPFHPRWQTTELHRSVYELGELADSLELETDCPWQRQEEVFADSRNCTLFEETRQYAYSIVAKAREKGSYTQFKSRVEGVARYKNSADRMGRSPLPCSEVKALVKSVSRWTWDKYFARTDCQRGVMNLDKRLCLLEKQRMAARRTHQLRRIHTSRRIVRACQRLLRANRTVTISLVAHTAHLCRQTVSRYAYLLERVASLPIFTRQNRTDGRVNYAVHQISAPPVLGWSRAIEDQMNVRPKWSSP</sequence>
<dbReference type="EMBL" id="JAJHVV010000006">
    <property type="protein sequence ID" value="MCK6263773.1"/>
    <property type="molecule type" value="Genomic_DNA"/>
</dbReference>
<dbReference type="Pfam" id="PF08708">
    <property type="entry name" value="PriCT_1"/>
    <property type="match status" value="1"/>
</dbReference>
<dbReference type="InterPro" id="IPR014820">
    <property type="entry name" value="PriCT_1"/>
</dbReference>
<comment type="caution">
    <text evidence="2">The sequence shown here is derived from an EMBL/GenBank/DDBJ whole genome shotgun (WGS) entry which is preliminary data.</text>
</comment>
<dbReference type="Gene3D" id="1.10.340.50">
    <property type="match status" value="1"/>
</dbReference>